<protein>
    <recommendedName>
        <fullName evidence="3">Cyclin-like domain-containing protein</fullName>
    </recommendedName>
</protein>
<dbReference type="PANTHER" id="PTHR10177">
    <property type="entry name" value="CYCLINS"/>
    <property type="match status" value="1"/>
</dbReference>
<keyword evidence="5" id="KW-1185">Reference proteome</keyword>
<dbReference type="OrthoDB" id="5590282at2759"/>
<organism evidence="4 5">
    <name type="scientific">Bursaphelenchus okinawaensis</name>
    <dbReference type="NCBI Taxonomy" id="465554"/>
    <lineage>
        <taxon>Eukaryota</taxon>
        <taxon>Metazoa</taxon>
        <taxon>Ecdysozoa</taxon>
        <taxon>Nematoda</taxon>
        <taxon>Chromadorea</taxon>
        <taxon>Rhabditida</taxon>
        <taxon>Tylenchina</taxon>
        <taxon>Tylenchomorpha</taxon>
        <taxon>Aphelenchoidea</taxon>
        <taxon>Aphelenchoididae</taxon>
        <taxon>Bursaphelenchus</taxon>
    </lineage>
</organism>
<gene>
    <name evidence="4" type="ORF">BOKJ2_LOCUS5530</name>
</gene>
<evidence type="ECO:0000259" key="3">
    <source>
        <dbReference type="SMART" id="SM00385"/>
    </source>
</evidence>
<feature type="domain" description="Cyclin-like" evidence="3">
    <location>
        <begin position="144"/>
        <end position="237"/>
    </location>
</feature>
<keyword evidence="1" id="KW-0195">Cyclin</keyword>
<evidence type="ECO:0000256" key="2">
    <source>
        <dbReference type="SAM" id="MobiDB-lite"/>
    </source>
</evidence>
<dbReference type="Proteomes" id="UP000783686">
    <property type="component" value="Unassembled WGS sequence"/>
</dbReference>
<reference evidence="4" key="1">
    <citation type="submission" date="2020-09" db="EMBL/GenBank/DDBJ databases">
        <authorList>
            <person name="Kikuchi T."/>
        </authorList>
    </citation>
    <scope>NUCLEOTIDE SEQUENCE</scope>
    <source>
        <strain evidence="4">SH1</strain>
    </source>
</reference>
<evidence type="ECO:0000313" key="5">
    <source>
        <dbReference type="Proteomes" id="UP000614601"/>
    </source>
</evidence>
<sequence>MHNLIPSSQSSQNQSPLKRARPPLGNIKPTQSQKNVIRGTQDSGYFDESIANYSIFSTPENSQKYLSPSKVNVIKRNRKETPSPQKQLRLPHILIGMREFGSPTKLWDGLCQSADEKINKNYARFSRVVLHSETHSFVRIIMYENLLQICASLNLHRETFHLAMDLCDRYLTRTEDDEGLQDQCVSIGMAAIFVAGKMEEHRTPSTMQLIDAAYQCGSDWAECKKDHIILGEEELLEKTGYYCTQMTGVQWLVFFLQLIAAQDEFHAPRPKKARISEPSTSDLHDSDCVDWMSDTSQNSLASASTDQHFSMAEGKLREFACPKYFREEFIHLASVLDIAMVDKEYLTHSYRHLAAAVIYLAIEEDIAEQVTGITKKEIHSTLYFMEPYYRAMIPEFSNSSILAQCNQTRCPMRKVLEYDGASPSSRINFDQHNIQPMYENAADLIVKAMQYRKEMDKLEEAKENKKKSIKRNLFGTSSSPRKILSPKKHH</sequence>
<dbReference type="InterPro" id="IPR039361">
    <property type="entry name" value="Cyclin"/>
</dbReference>
<evidence type="ECO:0000313" key="4">
    <source>
        <dbReference type="EMBL" id="CAD5214312.1"/>
    </source>
</evidence>
<dbReference type="InterPro" id="IPR006671">
    <property type="entry name" value="Cyclin_N"/>
</dbReference>
<dbReference type="Gene3D" id="1.10.472.10">
    <property type="entry name" value="Cyclin-like"/>
    <property type="match status" value="2"/>
</dbReference>
<dbReference type="EMBL" id="CAJFCW020000003">
    <property type="protein sequence ID" value="CAG9102515.1"/>
    <property type="molecule type" value="Genomic_DNA"/>
</dbReference>
<proteinExistence type="inferred from homology"/>
<comment type="similarity">
    <text evidence="1">Belongs to the cyclin family.</text>
</comment>
<comment type="caution">
    <text evidence="4">The sequence shown here is derived from an EMBL/GenBank/DDBJ whole genome shotgun (WGS) entry which is preliminary data.</text>
</comment>
<dbReference type="InterPro" id="IPR036915">
    <property type="entry name" value="Cyclin-like_sf"/>
</dbReference>
<dbReference type="SMART" id="SM00385">
    <property type="entry name" value="CYCLIN"/>
    <property type="match status" value="1"/>
</dbReference>
<dbReference type="InterPro" id="IPR013763">
    <property type="entry name" value="Cyclin-like_dom"/>
</dbReference>
<evidence type="ECO:0000256" key="1">
    <source>
        <dbReference type="RuleBase" id="RU000383"/>
    </source>
</evidence>
<dbReference type="SUPFAM" id="SSF47954">
    <property type="entry name" value="Cyclin-like"/>
    <property type="match status" value="2"/>
</dbReference>
<dbReference type="Proteomes" id="UP000614601">
    <property type="component" value="Unassembled WGS sequence"/>
</dbReference>
<feature type="region of interest" description="Disordered" evidence="2">
    <location>
        <begin position="458"/>
        <end position="490"/>
    </location>
</feature>
<accession>A0A811KGJ5</accession>
<dbReference type="Pfam" id="PF00134">
    <property type="entry name" value="Cyclin_N"/>
    <property type="match status" value="1"/>
</dbReference>
<name>A0A811KGJ5_9BILA</name>
<dbReference type="EMBL" id="CAJFDH010000003">
    <property type="protein sequence ID" value="CAD5214312.1"/>
    <property type="molecule type" value="Genomic_DNA"/>
</dbReference>
<feature type="region of interest" description="Disordered" evidence="2">
    <location>
        <begin position="1"/>
        <end position="35"/>
    </location>
</feature>
<dbReference type="AlphaFoldDB" id="A0A811KGJ5"/>